<evidence type="ECO:0000256" key="1">
    <source>
        <dbReference type="ARBA" id="ARBA00004613"/>
    </source>
</evidence>
<dbReference type="InterPro" id="IPR042979">
    <property type="entry name" value="VWC2/VWC2L"/>
</dbReference>
<proteinExistence type="predicted"/>
<feature type="signal peptide" evidence="8">
    <location>
        <begin position="1"/>
        <end position="21"/>
    </location>
</feature>
<evidence type="ECO:0000256" key="7">
    <source>
        <dbReference type="SAM" id="MobiDB-lite"/>
    </source>
</evidence>
<dbReference type="PANTHER" id="PTHR46252:SF5">
    <property type="entry name" value="BRORIN-LIKE"/>
    <property type="match status" value="1"/>
</dbReference>
<dbReference type="Proteomes" id="UP000823561">
    <property type="component" value="Chromosome 6"/>
</dbReference>
<feature type="chain" id="PRO_5043775609" description="VWFC domain-containing protein" evidence="8">
    <location>
        <begin position="22"/>
        <end position="260"/>
    </location>
</feature>
<dbReference type="Pfam" id="PF23333">
    <property type="entry name" value="VWC2L_1st"/>
    <property type="match status" value="1"/>
</dbReference>
<dbReference type="PROSITE" id="PS50184">
    <property type="entry name" value="VWFC_2"/>
    <property type="match status" value="1"/>
</dbReference>
<protein>
    <recommendedName>
        <fullName evidence="9">VWFC domain-containing protein</fullName>
    </recommendedName>
</protein>
<evidence type="ECO:0000256" key="6">
    <source>
        <dbReference type="ARBA" id="ARBA00034103"/>
    </source>
</evidence>
<evidence type="ECO:0000313" key="11">
    <source>
        <dbReference type="Proteomes" id="UP000823561"/>
    </source>
</evidence>
<dbReference type="GO" id="GO:0045202">
    <property type="term" value="C:synapse"/>
    <property type="evidence" value="ECO:0007669"/>
    <property type="project" value="UniProtKB-SubCell"/>
</dbReference>
<dbReference type="PROSITE" id="PS01208">
    <property type="entry name" value="VWFC_1"/>
    <property type="match status" value="1"/>
</dbReference>
<comment type="caution">
    <text evidence="10">The sequence shown here is derived from an EMBL/GenBank/DDBJ whole genome shotgun (WGS) entry which is preliminary data.</text>
</comment>
<keyword evidence="4" id="KW-0677">Repeat</keyword>
<dbReference type="SMART" id="SM00214">
    <property type="entry name" value="VWC"/>
    <property type="match status" value="2"/>
</dbReference>
<evidence type="ECO:0000256" key="5">
    <source>
        <dbReference type="ARBA" id="ARBA00023018"/>
    </source>
</evidence>
<accession>A0AAV6H0P2</accession>
<keyword evidence="2" id="KW-0964">Secreted</keyword>
<dbReference type="Pfam" id="PF23334">
    <property type="entry name" value="VWC2L_2nd"/>
    <property type="match status" value="1"/>
</dbReference>
<comment type="subcellular location">
    <subcellularLocation>
        <location evidence="1">Secreted</location>
    </subcellularLocation>
    <subcellularLocation>
        <location evidence="6">Synapse</location>
    </subcellularLocation>
</comment>
<keyword evidence="3 8" id="KW-0732">Signal</keyword>
<name>A0AAV6H0P2_9TELE</name>
<reference evidence="10" key="1">
    <citation type="submission" date="2020-10" db="EMBL/GenBank/DDBJ databases">
        <title>Chromosome-scale genome assembly of the Allis shad, Alosa alosa.</title>
        <authorList>
            <person name="Margot Z."/>
            <person name="Christophe K."/>
            <person name="Cabau C."/>
            <person name="Louis A."/>
            <person name="Berthelot C."/>
            <person name="Parey E."/>
            <person name="Roest Crollius H."/>
            <person name="Montfort J."/>
            <person name="Robinson-Rechavi M."/>
            <person name="Bucao C."/>
            <person name="Bouchez O."/>
            <person name="Gislard M."/>
            <person name="Lluch J."/>
            <person name="Milhes M."/>
            <person name="Lampietro C."/>
            <person name="Lopez Roques C."/>
            <person name="Donnadieu C."/>
            <person name="Braasch I."/>
            <person name="Desvignes T."/>
            <person name="Postlethwait J."/>
            <person name="Bobe J."/>
            <person name="Guiguen Y."/>
        </authorList>
    </citation>
    <scope>NUCLEOTIDE SEQUENCE</scope>
    <source>
        <strain evidence="10">M-15738</strain>
        <tissue evidence="10">Blood</tissue>
    </source>
</reference>
<dbReference type="Gene3D" id="6.20.200.20">
    <property type="match status" value="1"/>
</dbReference>
<dbReference type="SUPFAM" id="SSF57603">
    <property type="entry name" value="FnI-like domain"/>
    <property type="match status" value="1"/>
</dbReference>
<gene>
    <name evidence="10" type="ORF">AALO_G00086260</name>
</gene>
<sequence length="260" mass="29701">MRPRALCLSVGILWCLSRAVSEYSSKADLEYEFGDYRGKWCIDDHGFVYGIGEVYYPSPTACPCTCTEDGPLCIRPKCPRIHPRCTRIKYKSCCPVCEAVSKVCLYGGKTYRPLEEFKLSPCEKCRCEPNREVYCTISGCPALHCVDPTFEPNHCCPICKNGPNCFAGNQVIPAGERVDVDERTVCFCTYRDGTWQTHPHATCETRQRDDNDNELGGTEASTTQMEESEKESEIEIEWETERERDHEKKRQFSPRLDFIP</sequence>
<evidence type="ECO:0000256" key="3">
    <source>
        <dbReference type="ARBA" id="ARBA00022729"/>
    </source>
</evidence>
<feature type="compositionally biased region" description="Acidic residues" evidence="7">
    <location>
        <begin position="226"/>
        <end position="238"/>
    </location>
</feature>
<dbReference type="InterPro" id="IPR059152">
    <property type="entry name" value="VWC2L_N"/>
</dbReference>
<evidence type="ECO:0000313" key="10">
    <source>
        <dbReference type="EMBL" id="KAG5280209.1"/>
    </source>
</evidence>
<dbReference type="InterPro" id="IPR001007">
    <property type="entry name" value="VWF_dom"/>
</dbReference>
<evidence type="ECO:0000256" key="8">
    <source>
        <dbReference type="SAM" id="SignalP"/>
    </source>
</evidence>
<dbReference type="Pfam" id="PF23331">
    <property type="entry name" value="VWC2L_C"/>
    <property type="match status" value="1"/>
</dbReference>
<evidence type="ECO:0000256" key="4">
    <source>
        <dbReference type="ARBA" id="ARBA00022737"/>
    </source>
</evidence>
<dbReference type="AlphaFoldDB" id="A0AAV6H0P2"/>
<evidence type="ECO:0000256" key="2">
    <source>
        <dbReference type="ARBA" id="ARBA00022525"/>
    </source>
</evidence>
<organism evidence="10 11">
    <name type="scientific">Alosa alosa</name>
    <name type="common">allis shad</name>
    <dbReference type="NCBI Taxonomy" id="278164"/>
    <lineage>
        <taxon>Eukaryota</taxon>
        <taxon>Metazoa</taxon>
        <taxon>Chordata</taxon>
        <taxon>Craniata</taxon>
        <taxon>Vertebrata</taxon>
        <taxon>Euteleostomi</taxon>
        <taxon>Actinopterygii</taxon>
        <taxon>Neopterygii</taxon>
        <taxon>Teleostei</taxon>
        <taxon>Clupei</taxon>
        <taxon>Clupeiformes</taxon>
        <taxon>Clupeoidei</taxon>
        <taxon>Clupeidae</taxon>
        <taxon>Alosa</taxon>
    </lineage>
</organism>
<dbReference type="GO" id="GO:0032281">
    <property type="term" value="C:AMPA glutamate receptor complex"/>
    <property type="evidence" value="ECO:0007669"/>
    <property type="project" value="TreeGrafter"/>
</dbReference>
<feature type="compositionally biased region" description="Basic and acidic residues" evidence="7">
    <location>
        <begin position="239"/>
        <end position="250"/>
    </location>
</feature>
<keyword evidence="5" id="KW-0770">Synapse</keyword>
<dbReference type="InterPro" id="IPR057856">
    <property type="entry name" value="VWC2L_C"/>
</dbReference>
<dbReference type="PANTHER" id="PTHR46252">
    <property type="entry name" value="BRORIN FAMILY MEMBER"/>
    <property type="match status" value="1"/>
</dbReference>
<dbReference type="GO" id="GO:0005615">
    <property type="term" value="C:extracellular space"/>
    <property type="evidence" value="ECO:0007669"/>
    <property type="project" value="TreeGrafter"/>
</dbReference>
<feature type="region of interest" description="Disordered" evidence="7">
    <location>
        <begin position="205"/>
        <end position="260"/>
    </location>
</feature>
<dbReference type="EMBL" id="JADWDJ010000006">
    <property type="protein sequence ID" value="KAG5280209.1"/>
    <property type="molecule type" value="Genomic_DNA"/>
</dbReference>
<feature type="domain" description="VWFC" evidence="9">
    <location>
        <begin position="102"/>
        <end position="160"/>
    </location>
</feature>
<evidence type="ECO:0000259" key="9">
    <source>
        <dbReference type="PROSITE" id="PS50184"/>
    </source>
</evidence>
<dbReference type="GO" id="GO:0030514">
    <property type="term" value="P:negative regulation of BMP signaling pathway"/>
    <property type="evidence" value="ECO:0007669"/>
    <property type="project" value="TreeGrafter"/>
</dbReference>
<keyword evidence="11" id="KW-1185">Reference proteome</keyword>